<evidence type="ECO:0000256" key="4">
    <source>
        <dbReference type="ARBA" id="ARBA00022982"/>
    </source>
</evidence>
<dbReference type="Pfam" id="PF04324">
    <property type="entry name" value="Fer2_BFD"/>
    <property type="match status" value="1"/>
</dbReference>
<dbReference type="Proteomes" id="UP001523550">
    <property type="component" value="Unassembled WGS sequence"/>
</dbReference>
<evidence type="ECO:0000256" key="3">
    <source>
        <dbReference type="ARBA" id="ARBA00022723"/>
    </source>
</evidence>
<dbReference type="Gene3D" id="1.10.10.1100">
    <property type="entry name" value="BFD-like [2Fe-2S]-binding domain"/>
    <property type="match status" value="1"/>
</dbReference>
<dbReference type="InterPro" id="IPR041854">
    <property type="entry name" value="BFD-like_2Fe2S-bd_dom_sf"/>
</dbReference>
<keyword evidence="4" id="KW-0249">Electron transport</keyword>
<name>A0ABT1GDP0_9GAMM</name>
<keyword evidence="1" id="KW-0813">Transport</keyword>
<dbReference type="PANTHER" id="PTHR37424">
    <property type="entry name" value="BACTERIOFERRITIN-ASSOCIATED FERREDOXIN"/>
    <property type="match status" value="1"/>
</dbReference>
<keyword evidence="5" id="KW-0408">Iron</keyword>
<keyword evidence="3" id="KW-0479">Metal-binding</keyword>
<evidence type="ECO:0000259" key="10">
    <source>
        <dbReference type="Pfam" id="PF04324"/>
    </source>
</evidence>
<accession>A0ABT1GDP0</accession>
<evidence type="ECO:0000256" key="2">
    <source>
        <dbReference type="ARBA" id="ARBA00022714"/>
    </source>
</evidence>
<evidence type="ECO:0000256" key="6">
    <source>
        <dbReference type="ARBA" id="ARBA00023014"/>
    </source>
</evidence>
<evidence type="ECO:0000256" key="5">
    <source>
        <dbReference type="ARBA" id="ARBA00023004"/>
    </source>
</evidence>
<evidence type="ECO:0000313" key="12">
    <source>
        <dbReference type="Proteomes" id="UP001523550"/>
    </source>
</evidence>
<dbReference type="EMBL" id="JALJYF010000002">
    <property type="protein sequence ID" value="MCP1728478.1"/>
    <property type="molecule type" value="Genomic_DNA"/>
</dbReference>
<keyword evidence="2" id="KW-0001">2Fe-2S</keyword>
<comment type="similarity">
    <text evidence="9">Belongs to the Bfd family.</text>
</comment>
<proteinExistence type="inferred from homology"/>
<gene>
    <name evidence="11" type="ORF">J2T60_002478</name>
</gene>
<dbReference type="PANTHER" id="PTHR37424:SF1">
    <property type="entry name" value="BACTERIOFERRITIN-ASSOCIATED FERREDOXIN"/>
    <property type="match status" value="1"/>
</dbReference>
<dbReference type="InterPro" id="IPR052371">
    <property type="entry name" value="BFD-associated_ferredoxin"/>
</dbReference>
<organism evidence="11 12">
    <name type="scientific">Natronospira proteinivora</name>
    <dbReference type="NCBI Taxonomy" id="1807133"/>
    <lineage>
        <taxon>Bacteria</taxon>
        <taxon>Pseudomonadati</taxon>
        <taxon>Pseudomonadota</taxon>
        <taxon>Gammaproteobacteria</taxon>
        <taxon>Natronospirales</taxon>
        <taxon>Natronospiraceae</taxon>
        <taxon>Natronospira</taxon>
    </lineage>
</organism>
<feature type="domain" description="BFD-like [2Fe-2S]-binding" evidence="10">
    <location>
        <begin position="2"/>
        <end position="50"/>
    </location>
</feature>
<comment type="caution">
    <text evidence="11">The sequence shown here is derived from an EMBL/GenBank/DDBJ whole genome shotgun (WGS) entry which is preliminary data.</text>
</comment>
<protein>
    <recommendedName>
        <fullName evidence="8">Bacterioferritin-associated ferredoxin</fullName>
    </recommendedName>
</protein>
<keyword evidence="6" id="KW-0411">Iron-sulfur</keyword>
<evidence type="ECO:0000256" key="7">
    <source>
        <dbReference type="ARBA" id="ARBA00034078"/>
    </source>
</evidence>
<sequence length="67" mass="7012">MYVCVCNAVTDRAILKAIDAGAHSLDSLVDELAVTTACGSCEQAVRDHLASRLAALGHADWLEPAMA</sequence>
<reference evidence="11 12" key="1">
    <citation type="submission" date="2022-03" db="EMBL/GenBank/DDBJ databases">
        <title>Genomic Encyclopedia of Type Strains, Phase III (KMG-III): the genomes of soil and plant-associated and newly described type strains.</title>
        <authorList>
            <person name="Whitman W."/>
        </authorList>
    </citation>
    <scope>NUCLEOTIDE SEQUENCE [LARGE SCALE GENOMIC DNA]</scope>
    <source>
        <strain evidence="11 12">BSker1</strain>
    </source>
</reference>
<evidence type="ECO:0000256" key="9">
    <source>
        <dbReference type="ARBA" id="ARBA00046332"/>
    </source>
</evidence>
<evidence type="ECO:0000256" key="8">
    <source>
        <dbReference type="ARBA" id="ARBA00039386"/>
    </source>
</evidence>
<keyword evidence="12" id="KW-1185">Reference proteome</keyword>
<comment type="cofactor">
    <cofactor evidence="7">
        <name>[2Fe-2S] cluster</name>
        <dbReference type="ChEBI" id="CHEBI:190135"/>
    </cofactor>
</comment>
<evidence type="ECO:0000313" key="11">
    <source>
        <dbReference type="EMBL" id="MCP1728478.1"/>
    </source>
</evidence>
<dbReference type="InterPro" id="IPR007419">
    <property type="entry name" value="BFD-like_2Fe2S-bd_dom"/>
</dbReference>
<evidence type="ECO:0000256" key="1">
    <source>
        <dbReference type="ARBA" id="ARBA00022448"/>
    </source>
</evidence>
<dbReference type="RefSeq" id="WP_253450712.1">
    <property type="nucleotide sequence ID" value="NZ_JALJYF010000002.1"/>
</dbReference>